<reference evidence="10 11" key="1">
    <citation type="journal article" date="2007" name="Science">
        <title>Sea anemone genome reveals ancestral eumetazoan gene repertoire and genomic organization.</title>
        <authorList>
            <person name="Putnam N.H."/>
            <person name="Srivastava M."/>
            <person name="Hellsten U."/>
            <person name="Dirks B."/>
            <person name="Chapman J."/>
            <person name="Salamov A."/>
            <person name="Terry A."/>
            <person name="Shapiro H."/>
            <person name="Lindquist E."/>
            <person name="Kapitonov V.V."/>
            <person name="Jurka J."/>
            <person name="Genikhovich G."/>
            <person name="Grigoriev I.V."/>
            <person name="Lucas S.M."/>
            <person name="Steele R.E."/>
            <person name="Finnerty J.R."/>
            <person name="Technau U."/>
            <person name="Martindale M.Q."/>
            <person name="Rokhsar D.S."/>
        </authorList>
    </citation>
    <scope>NUCLEOTIDE SEQUENCE [LARGE SCALE GENOMIC DNA]</scope>
    <source>
        <strain evidence="11">CH2 X CH6</strain>
    </source>
</reference>
<evidence type="ECO:0000256" key="4">
    <source>
        <dbReference type="ARBA" id="ARBA00023015"/>
    </source>
</evidence>
<dbReference type="KEGG" id="nve:5500538"/>
<evidence type="ECO:0000256" key="2">
    <source>
        <dbReference type="ARBA" id="ARBA00005389"/>
    </source>
</evidence>
<evidence type="ECO:0000256" key="8">
    <source>
        <dbReference type="ARBA" id="ARBA00032004"/>
    </source>
</evidence>
<keyword evidence="7 9" id="KW-0539">Nucleus</keyword>
<keyword evidence="5 9" id="KW-0010">Activator</keyword>
<comment type="function">
    <text evidence="9">Component of the Mediator complex, a coactivator involved in the regulated transcription of nearly all RNA polymerase II-dependent genes. Mediator functions as a bridge to convey information from gene-specific regulatory proteins to the basal RNA polymerase II transcription machinery. Mediator is recruited to promoters by direct interactions with regulatory proteins and serves as a scaffold for the assembly of a functional preinitiation complex with RNA polymerase II and the general transcription factors.</text>
</comment>
<accession>A7T2E5</accession>
<sequence>MADEEKQSEPFDLLEQTIEQFVETTRQIGIIVSDFQPGSQGVLNQKINMMVDNLREIEKCKAHVADVEVPLEVFEYIDQGRNPQLYTKDCLEKALVKNEQVKGKIDAYKNFKSLLVDELSKVLPKGMKEYNKIKESQGS</sequence>
<dbReference type="GO" id="GO:0016592">
    <property type="term" value="C:mediator complex"/>
    <property type="evidence" value="ECO:0007669"/>
    <property type="project" value="InterPro"/>
</dbReference>
<name>A7T2E5_NEMVE</name>
<organism evidence="10 11">
    <name type="scientific">Nematostella vectensis</name>
    <name type="common">Starlet sea anemone</name>
    <dbReference type="NCBI Taxonomy" id="45351"/>
    <lineage>
        <taxon>Eukaryota</taxon>
        <taxon>Metazoa</taxon>
        <taxon>Cnidaria</taxon>
        <taxon>Anthozoa</taxon>
        <taxon>Hexacorallia</taxon>
        <taxon>Actiniaria</taxon>
        <taxon>Edwardsiidae</taxon>
        <taxon>Nematostella</taxon>
    </lineage>
</organism>
<dbReference type="Pfam" id="PF09748">
    <property type="entry name" value="Med10"/>
    <property type="match status" value="1"/>
</dbReference>
<dbReference type="STRING" id="45351.A7T2E5"/>
<evidence type="ECO:0000256" key="6">
    <source>
        <dbReference type="ARBA" id="ARBA00023163"/>
    </source>
</evidence>
<keyword evidence="11" id="KW-1185">Reference proteome</keyword>
<dbReference type="OMA" id="KYRAIRC"/>
<dbReference type="InterPro" id="IPR019145">
    <property type="entry name" value="Mediator_Med10"/>
</dbReference>
<evidence type="ECO:0000256" key="1">
    <source>
        <dbReference type="ARBA" id="ARBA00004123"/>
    </source>
</evidence>
<dbReference type="HOGENOM" id="CLU_096169_3_0_1"/>
<evidence type="ECO:0000256" key="7">
    <source>
        <dbReference type="ARBA" id="ARBA00023242"/>
    </source>
</evidence>
<dbReference type="Proteomes" id="UP000001593">
    <property type="component" value="Unassembled WGS sequence"/>
</dbReference>
<comment type="similarity">
    <text evidence="2 9">Belongs to the Mediator complex subunit 10 family.</text>
</comment>
<dbReference type="GO" id="GO:0003712">
    <property type="term" value="F:transcription coregulator activity"/>
    <property type="evidence" value="ECO:0007669"/>
    <property type="project" value="InterPro"/>
</dbReference>
<comment type="subcellular location">
    <subcellularLocation>
        <location evidence="1 9">Nucleus</location>
    </subcellularLocation>
</comment>
<dbReference type="GO" id="GO:0006357">
    <property type="term" value="P:regulation of transcription by RNA polymerase II"/>
    <property type="evidence" value="ECO:0007669"/>
    <property type="project" value="InterPro"/>
</dbReference>
<dbReference type="eggNOG" id="KOG3046">
    <property type="taxonomic scope" value="Eukaryota"/>
</dbReference>
<dbReference type="PANTHER" id="PTHR13345:SF13">
    <property type="entry name" value="MEDIATOR OF RNA POLYMERASE II TRANSCRIPTION SUBUNIT 10"/>
    <property type="match status" value="1"/>
</dbReference>
<evidence type="ECO:0000256" key="5">
    <source>
        <dbReference type="ARBA" id="ARBA00023159"/>
    </source>
</evidence>
<keyword evidence="4 9" id="KW-0805">Transcription regulation</keyword>
<evidence type="ECO:0000256" key="9">
    <source>
        <dbReference type="RuleBase" id="RU364146"/>
    </source>
</evidence>
<evidence type="ECO:0000313" key="11">
    <source>
        <dbReference type="Proteomes" id="UP000001593"/>
    </source>
</evidence>
<gene>
    <name evidence="9" type="primary">MED10</name>
    <name evidence="10" type="ORF">NEMVEDRAFT_v1g176376</name>
</gene>
<comment type="subunit">
    <text evidence="9">Component of the Mediator complex.</text>
</comment>
<dbReference type="InParanoid" id="A7T2E5"/>
<dbReference type="AlphaFoldDB" id="A7T2E5"/>
<proteinExistence type="inferred from homology"/>
<dbReference type="PANTHER" id="PTHR13345">
    <property type="entry name" value="MEDIATOR OF RNA POLYMERASE II TRANSCRIPTION SUBUNIT 10"/>
    <property type="match status" value="1"/>
</dbReference>
<keyword evidence="6 9" id="KW-0804">Transcription</keyword>
<dbReference type="EMBL" id="DS470239">
    <property type="protein sequence ID" value="EDO29867.1"/>
    <property type="molecule type" value="Genomic_DNA"/>
</dbReference>
<protein>
    <recommendedName>
        <fullName evidence="3 9">Mediator of RNA polymerase II transcription subunit 10</fullName>
    </recommendedName>
    <alternativeName>
        <fullName evidence="8 9">Mediator complex subunit 10</fullName>
    </alternativeName>
</protein>
<evidence type="ECO:0000313" key="10">
    <source>
        <dbReference type="EMBL" id="EDO29867.1"/>
    </source>
</evidence>
<dbReference type="PhylomeDB" id="A7T2E5"/>
<evidence type="ECO:0000256" key="3">
    <source>
        <dbReference type="ARBA" id="ARBA00019617"/>
    </source>
</evidence>